<organism evidence="7 8">
    <name type="scientific">Lujinxingia litoralis</name>
    <dbReference type="NCBI Taxonomy" id="2211119"/>
    <lineage>
        <taxon>Bacteria</taxon>
        <taxon>Deltaproteobacteria</taxon>
        <taxon>Bradymonadales</taxon>
        <taxon>Lujinxingiaceae</taxon>
        <taxon>Lujinxingia</taxon>
    </lineage>
</organism>
<keyword evidence="8" id="KW-1185">Reference proteome</keyword>
<feature type="transmembrane region" description="Helical" evidence="6">
    <location>
        <begin position="101"/>
        <end position="123"/>
    </location>
</feature>
<evidence type="ECO:0000256" key="1">
    <source>
        <dbReference type="ARBA" id="ARBA00004651"/>
    </source>
</evidence>
<evidence type="ECO:0000313" key="8">
    <source>
        <dbReference type="Proteomes" id="UP000249169"/>
    </source>
</evidence>
<feature type="transmembrane region" description="Helical" evidence="6">
    <location>
        <begin position="195"/>
        <end position="213"/>
    </location>
</feature>
<dbReference type="PIRSF" id="PIRSF035875">
    <property type="entry name" value="RNase_BN"/>
    <property type="match status" value="1"/>
</dbReference>
<dbReference type="PANTHER" id="PTHR30213:SF1">
    <property type="entry name" value="INNER MEMBRANE PROTEIN YHJD"/>
    <property type="match status" value="1"/>
</dbReference>
<evidence type="ECO:0000256" key="6">
    <source>
        <dbReference type="SAM" id="Phobius"/>
    </source>
</evidence>
<protein>
    <recommendedName>
        <fullName evidence="9">YihY/virulence factor BrkB family protein</fullName>
    </recommendedName>
</protein>
<accession>A0A328C9G6</accession>
<evidence type="ECO:0000256" key="3">
    <source>
        <dbReference type="ARBA" id="ARBA00022692"/>
    </source>
</evidence>
<dbReference type="EMBL" id="QHKO01000002">
    <property type="protein sequence ID" value="RAL23792.1"/>
    <property type="molecule type" value="Genomic_DNA"/>
</dbReference>
<keyword evidence="4 6" id="KW-1133">Transmembrane helix</keyword>
<reference evidence="7 8" key="1">
    <citation type="submission" date="2018-05" db="EMBL/GenBank/DDBJ databases">
        <title>Lujinxingia marina gen. nov. sp. nov., a new facultative anaerobic member of the class Deltaproteobacteria, and proposal of Lujinxingaceae fam. nov.</title>
        <authorList>
            <person name="Li C.-M."/>
        </authorList>
    </citation>
    <scope>NUCLEOTIDE SEQUENCE [LARGE SCALE GENOMIC DNA]</scope>
    <source>
        <strain evidence="7 8">B210</strain>
    </source>
</reference>
<dbReference type="AlphaFoldDB" id="A0A328C9G6"/>
<dbReference type="Proteomes" id="UP000249169">
    <property type="component" value="Unassembled WGS sequence"/>
</dbReference>
<comment type="subcellular location">
    <subcellularLocation>
        <location evidence="1">Cell membrane</location>
        <topology evidence="1">Multi-pass membrane protein</topology>
    </subcellularLocation>
</comment>
<dbReference type="GO" id="GO:0005886">
    <property type="term" value="C:plasma membrane"/>
    <property type="evidence" value="ECO:0007669"/>
    <property type="project" value="UniProtKB-SubCell"/>
</dbReference>
<sequence>MEIKARARKVLAPVMPFFTFIGEAAREWSDDNALRLAAALAFYSVFSMAPLLVIGIAVAGLAFGEAAVQGQVVGELEEFVGLDAAEFIEEMLRGVRINDSGLMPMLVSLGTMVFGALAIFAALQDTLNMIWRVQSDPDKGILYTIKRRLFAFSMVLFFGVLLMGSLLVGSVIAVVESSFADLVTTPLWIWRVGDSLVWLIFFTAVFGSMYKVLPDVQMAWRDVWVGAAMTSILFGVGKFGISTYLARSGVGSIFGAAGTLAVILTWIYYSWVIVLFGAELTQVWARRIGSGIAPGEGAVVRPKYDIEDPRHQVMGDQTPGSG</sequence>
<evidence type="ECO:0000256" key="5">
    <source>
        <dbReference type="ARBA" id="ARBA00023136"/>
    </source>
</evidence>
<proteinExistence type="predicted"/>
<keyword evidence="5 6" id="KW-0472">Membrane</keyword>
<feature type="transmembrane region" description="Helical" evidence="6">
    <location>
        <begin position="225"/>
        <end position="246"/>
    </location>
</feature>
<name>A0A328C9G6_9DELT</name>
<feature type="transmembrane region" description="Helical" evidence="6">
    <location>
        <begin position="252"/>
        <end position="278"/>
    </location>
</feature>
<evidence type="ECO:0000313" key="7">
    <source>
        <dbReference type="EMBL" id="RAL23792.1"/>
    </source>
</evidence>
<comment type="caution">
    <text evidence="7">The sequence shown here is derived from an EMBL/GenBank/DDBJ whole genome shotgun (WGS) entry which is preliminary data.</text>
</comment>
<feature type="transmembrane region" description="Helical" evidence="6">
    <location>
        <begin position="149"/>
        <end position="175"/>
    </location>
</feature>
<dbReference type="PANTHER" id="PTHR30213">
    <property type="entry name" value="INNER MEMBRANE PROTEIN YHJD"/>
    <property type="match status" value="1"/>
</dbReference>
<dbReference type="Pfam" id="PF03631">
    <property type="entry name" value="Virul_fac_BrkB"/>
    <property type="match status" value="1"/>
</dbReference>
<dbReference type="NCBIfam" id="TIGR00765">
    <property type="entry name" value="yihY_not_rbn"/>
    <property type="match status" value="1"/>
</dbReference>
<feature type="transmembrane region" description="Helical" evidence="6">
    <location>
        <begin position="36"/>
        <end position="63"/>
    </location>
</feature>
<dbReference type="InterPro" id="IPR017039">
    <property type="entry name" value="Virul_fac_BrkB"/>
</dbReference>
<keyword evidence="3 6" id="KW-0812">Transmembrane</keyword>
<dbReference type="RefSeq" id="WP_111729050.1">
    <property type="nucleotide sequence ID" value="NZ_QHKO01000002.1"/>
</dbReference>
<dbReference type="OrthoDB" id="9808671at2"/>
<keyword evidence="2" id="KW-1003">Cell membrane</keyword>
<evidence type="ECO:0000256" key="4">
    <source>
        <dbReference type="ARBA" id="ARBA00022989"/>
    </source>
</evidence>
<evidence type="ECO:0000256" key="2">
    <source>
        <dbReference type="ARBA" id="ARBA00022475"/>
    </source>
</evidence>
<gene>
    <name evidence="7" type="ORF">DL240_06460</name>
</gene>
<evidence type="ECO:0008006" key="9">
    <source>
        <dbReference type="Google" id="ProtNLM"/>
    </source>
</evidence>